<keyword evidence="1" id="KW-0472">Membrane</keyword>
<comment type="caution">
    <text evidence="2">The sequence shown here is derived from an EMBL/GenBank/DDBJ whole genome shotgun (WGS) entry which is preliminary data.</text>
</comment>
<dbReference type="Proteomes" id="UP001186944">
    <property type="component" value="Unassembled WGS sequence"/>
</dbReference>
<organism evidence="2 3">
    <name type="scientific">Pinctada imbricata</name>
    <name type="common">Atlantic pearl-oyster</name>
    <name type="synonym">Pinctada martensii</name>
    <dbReference type="NCBI Taxonomy" id="66713"/>
    <lineage>
        <taxon>Eukaryota</taxon>
        <taxon>Metazoa</taxon>
        <taxon>Spiralia</taxon>
        <taxon>Lophotrochozoa</taxon>
        <taxon>Mollusca</taxon>
        <taxon>Bivalvia</taxon>
        <taxon>Autobranchia</taxon>
        <taxon>Pteriomorphia</taxon>
        <taxon>Pterioida</taxon>
        <taxon>Pterioidea</taxon>
        <taxon>Pteriidae</taxon>
        <taxon>Pinctada</taxon>
    </lineage>
</organism>
<dbReference type="AlphaFoldDB" id="A0AA89BS53"/>
<gene>
    <name evidence="2" type="ORF">FSP39_001677</name>
</gene>
<evidence type="ECO:0000313" key="2">
    <source>
        <dbReference type="EMBL" id="KAK3089199.1"/>
    </source>
</evidence>
<accession>A0AA89BS53</accession>
<sequence>MDVASKTPQYGPILRGTLQKLAVINKFGLLEYRIEVSLAVFLTISGVVILILYKRNLAQQNQNMGRAAYMAFLVADILLCVAVGKISTDLVRLPEMINLYYGGTMYGIQYPGTLVFGRQWGRLGDLTCGVGDHSWRPHQSQTRG</sequence>
<keyword evidence="3" id="KW-1185">Reference proteome</keyword>
<reference evidence="2" key="1">
    <citation type="submission" date="2019-08" db="EMBL/GenBank/DDBJ databases">
        <title>The improved chromosome-level genome for the pearl oyster Pinctada fucata martensii using PacBio sequencing and Hi-C.</title>
        <authorList>
            <person name="Zheng Z."/>
        </authorList>
    </citation>
    <scope>NUCLEOTIDE SEQUENCE</scope>
    <source>
        <strain evidence="2">ZZ-2019</strain>
        <tissue evidence="2">Adductor muscle</tissue>
    </source>
</reference>
<keyword evidence="1" id="KW-1133">Transmembrane helix</keyword>
<feature type="transmembrane region" description="Helical" evidence="1">
    <location>
        <begin position="36"/>
        <end position="55"/>
    </location>
</feature>
<evidence type="ECO:0000313" key="3">
    <source>
        <dbReference type="Proteomes" id="UP001186944"/>
    </source>
</evidence>
<keyword evidence="1" id="KW-0812">Transmembrane</keyword>
<evidence type="ECO:0000256" key="1">
    <source>
        <dbReference type="SAM" id="Phobius"/>
    </source>
</evidence>
<dbReference type="EMBL" id="VSWD01000010">
    <property type="protein sequence ID" value="KAK3089199.1"/>
    <property type="molecule type" value="Genomic_DNA"/>
</dbReference>
<name>A0AA89BS53_PINIB</name>
<feature type="transmembrane region" description="Helical" evidence="1">
    <location>
        <begin position="67"/>
        <end position="87"/>
    </location>
</feature>
<proteinExistence type="predicted"/>
<protein>
    <submittedName>
        <fullName evidence="2">Uncharacterized protein</fullName>
    </submittedName>
</protein>